<dbReference type="PROSITE" id="PS51186">
    <property type="entry name" value="GNAT"/>
    <property type="match status" value="1"/>
</dbReference>
<evidence type="ECO:0000313" key="3">
    <source>
        <dbReference type="Proteomes" id="UP000616608"/>
    </source>
</evidence>
<dbReference type="GO" id="GO:0016747">
    <property type="term" value="F:acyltransferase activity, transferring groups other than amino-acyl groups"/>
    <property type="evidence" value="ECO:0007669"/>
    <property type="project" value="InterPro"/>
</dbReference>
<sequence length="148" mass="16895">MKIETARLDLIPCTPSAMALIEHYTITERVKQHMYAIEDDISLFGWGTWFVMDHTRQQIIGDVGFKSKPDQDGVVEMLYQISHDAQGNGFATEALDAMIHWALAQDEVYKVTAKCESHNDAAIHVFKKLKMTPTATHHNVLQWEICQH</sequence>
<organism evidence="2 3">
    <name type="scientific">Lysinibacillus alkalisoli</name>
    <dbReference type="NCBI Taxonomy" id="1911548"/>
    <lineage>
        <taxon>Bacteria</taxon>
        <taxon>Bacillati</taxon>
        <taxon>Bacillota</taxon>
        <taxon>Bacilli</taxon>
        <taxon>Bacillales</taxon>
        <taxon>Bacillaceae</taxon>
        <taxon>Lysinibacillus</taxon>
    </lineage>
</organism>
<reference evidence="2" key="1">
    <citation type="journal article" date="2014" name="Int. J. Syst. Evol. Microbiol.">
        <title>Complete genome sequence of Corynebacterium casei LMG S-19264T (=DSM 44701T), isolated from a smear-ripened cheese.</title>
        <authorList>
            <consortium name="US DOE Joint Genome Institute (JGI-PGF)"/>
            <person name="Walter F."/>
            <person name="Albersmeier A."/>
            <person name="Kalinowski J."/>
            <person name="Ruckert C."/>
        </authorList>
    </citation>
    <scope>NUCLEOTIDE SEQUENCE</scope>
    <source>
        <strain evidence="2">CGMCC 1.15760</strain>
    </source>
</reference>
<dbReference type="PANTHER" id="PTHR43792:SF13">
    <property type="entry name" value="ACETYLTRANSFERASE"/>
    <property type="match status" value="1"/>
</dbReference>
<accession>A0A917G771</accession>
<dbReference type="EMBL" id="BMJT01000006">
    <property type="protein sequence ID" value="GGG26239.1"/>
    <property type="molecule type" value="Genomic_DNA"/>
</dbReference>
<dbReference type="Proteomes" id="UP000616608">
    <property type="component" value="Unassembled WGS sequence"/>
</dbReference>
<dbReference type="InterPro" id="IPR000182">
    <property type="entry name" value="GNAT_dom"/>
</dbReference>
<reference evidence="2" key="2">
    <citation type="submission" date="2020-09" db="EMBL/GenBank/DDBJ databases">
        <authorList>
            <person name="Sun Q."/>
            <person name="Zhou Y."/>
        </authorList>
    </citation>
    <scope>NUCLEOTIDE SEQUENCE</scope>
    <source>
        <strain evidence="2">CGMCC 1.15760</strain>
    </source>
</reference>
<feature type="domain" description="N-acetyltransferase" evidence="1">
    <location>
        <begin position="8"/>
        <end position="148"/>
    </location>
</feature>
<proteinExistence type="predicted"/>
<dbReference type="PANTHER" id="PTHR43792">
    <property type="entry name" value="GNAT FAMILY, PUTATIVE (AFU_ORTHOLOGUE AFUA_3G00765)-RELATED-RELATED"/>
    <property type="match status" value="1"/>
</dbReference>
<dbReference type="Pfam" id="PF13302">
    <property type="entry name" value="Acetyltransf_3"/>
    <property type="match status" value="1"/>
</dbReference>
<keyword evidence="3" id="KW-1185">Reference proteome</keyword>
<evidence type="ECO:0000259" key="1">
    <source>
        <dbReference type="PROSITE" id="PS51186"/>
    </source>
</evidence>
<gene>
    <name evidence="2" type="ORF">GCM10007425_21020</name>
</gene>
<evidence type="ECO:0000313" key="2">
    <source>
        <dbReference type="EMBL" id="GGG26239.1"/>
    </source>
</evidence>
<dbReference type="AlphaFoldDB" id="A0A917G771"/>
<comment type="caution">
    <text evidence="2">The sequence shown here is derived from an EMBL/GenBank/DDBJ whole genome shotgun (WGS) entry which is preliminary data.</text>
</comment>
<dbReference type="SUPFAM" id="SSF55729">
    <property type="entry name" value="Acyl-CoA N-acyltransferases (Nat)"/>
    <property type="match status" value="1"/>
</dbReference>
<dbReference type="RefSeq" id="WP_188615009.1">
    <property type="nucleotide sequence ID" value="NZ_BMJT01000006.1"/>
</dbReference>
<dbReference type="InterPro" id="IPR016181">
    <property type="entry name" value="Acyl_CoA_acyltransferase"/>
</dbReference>
<dbReference type="Gene3D" id="3.40.630.30">
    <property type="match status" value="1"/>
</dbReference>
<name>A0A917G771_9BACI</name>
<protein>
    <submittedName>
        <fullName evidence="2">N-acetyltransferase</fullName>
    </submittedName>
</protein>
<dbReference type="InterPro" id="IPR051531">
    <property type="entry name" value="N-acetyltransferase"/>
</dbReference>